<evidence type="ECO:0000313" key="1">
    <source>
        <dbReference type="EMBL" id="PQQ29126.1"/>
    </source>
</evidence>
<dbReference type="EMBL" id="PUWT01000005">
    <property type="protein sequence ID" value="PQQ29126.1"/>
    <property type="molecule type" value="Genomic_DNA"/>
</dbReference>
<dbReference type="AlphaFoldDB" id="A0A2S8Q849"/>
<organism evidence="1 2">
    <name type="scientific">Photorhabdus hindustanensis</name>
    <dbReference type="NCBI Taxonomy" id="2918802"/>
    <lineage>
        <taxon>Bacteria</taxon>
        <taxon>Pseudomonadati</taxon>
        <taxon>Pseudomonadota</taxon>
        <taxon>Gammaproteobacteria</taxon>
        <taxon>Enterobacterales</taxon>
        <taxon>Morganellaceae</taxon>
        <taxon>Photorhabdus</taxon>
    </lineage>
</organism>
<evidence type="ECO:0000313" key="2">
    <source>
        <dbReference type="Proteomes" id="UP000239550"/>
    </source>
</evidence>
<dbReference type="RefSeq" id="WP_105394689.1">
    <property type="nucleotide sequence ID" value="NZ_CAWNTA010000116.1"/>
</dbReference>
<reference evidence="1 2" key="1">
    <citation type="submission" date="2018-02" db="EMBL/GenBank/DDBJ databases">
        <title>Five New Genomes of Indian Photorhabdus Isolates TSA.</title>
        <authorList>
            <person name="Dubay B."/>
            <person name="Somvanshi V.S."/>
        </authorList>
    </citation>
    <scope>NUCLEOTIDE SEQUENCE [LARGE SCALE GENOMIC DNA]</scope>
    <source>
        <strain evidence="1 2">H1</strain>
    </source>
</reference>
<proteinExistence type="predicted"/>
<keyword evidence="2" id="KW-1185">Reference proteome</keyword>
<comment type="caution">
    <text evidence="1">The sequence shown here is derived from an EMBL/GenBank/DDBJ whole genome shotgun (WGS) entry which is preliminary data.</text>
</comment>
<gene>
    <name evidence="1" type="ORF">C6H66_02265</name>
</gene>
<name>A0A2S8Q849_9GAMM</name>
<dbReference type="Proteomes" id="UP000239550">
    <property type="component" value="Unassembled WGS sequence"/>
</dbReference>
<protein>
    <submittedName>
        <fullName evidence="1">Uncharacterized protein</fullName>
    </submittedName>
</protein>
<sequence>MLTILSNYLHKEIGFCIKYGRLESAVLVDINKKYFVVKQDCFIRYIPYSSIQQIIEFNDKDKKGKRIGWFNNKRVSLIIMAIPLQNIVIT</sequence>
<accession>A0A2S8Q849</accession>